<accession>A0AA35T7P5</accession>
<dbReference type="PANTHER" id="PTHR48106">
    <property type="entry name" value="QUINONE OXIDOREDUCTASE PIG3-RELATED"/>
    <property type="match status" value="1"/>
</dbReference>
<evidence type="ECO:0000256" key="2">
    <source>
        <dbReference type="ARBA" id="ARBA00023002"/>
    </source>
</evidence>
<dbReference type="SUPFAM" id="SSF51735">
    <property type="entry name" value="NAD(P)-binding Rossmann-fold domains"/>
    <property type="match status" value="1"/>
</dbReference>
<evidence type="ECO:0000256" key="3">
    <source>
        <dbReference type="SAM" id="MobiDB-lite"/>
    </source>
</evidence>
<dbReference type="Pfam" id="PF00107">
    <property type="entry name" value="ADH_zinc_N"/>
    <property type="match status" value="1"/>
</dbReference>
<keyword evidence="6" id="KW-1185">Reference proteome</keyword>
<keyword evidence="2" id="KW-0560">Oxidoreductase</keyword>
<evidence type="ECO:0000313" key="5">
    <source>
        <dbReference type="EMBL" id="CAI8042513.1"/>
    </source>
</evidence>
<keyword evidence="1" id="KW-0521">NADP</keyword>
<sequence>MAKLRGAEVVATVGSDAKADLARAAGADHVVNYTTTDLVAGVEDAVGPEAIDVVYDGVGAAVYDDSLRLLRLRGSMVTFGNASGAVEPKAPLHLMGKSLWLTRPKLWDFISTRAELDARVSDVFGWIASVTLDIRIAGRGCRVAEAPMPTGCFRAAAWPERSCSCREQPTRSRRRSVNDGPVAHGASALTDDEIRAEAELLDTAERERMQVRQTTVAYPHLPSRRPTGCSGLAWRSGWPGRAGDRPQIGLTSLACSSHEHRQPLTRGS</sequence>
<proteinExistence type="predicted"/>
<dbReference type="EMBL" id="CASHTH010003272">
    <property type="protein sequence ID" value="CAI8042513.1"/>
    <property type="molecule type" value="Genomic_DNA"/>
</dbReference>
<gene>
    <name evidence="5" type="ORF">GBAR_LOCUS23590</name>
</gene>
<dbReference type="AlphaFoldDB" id="A0AA35T7P5"/>
<feature type="domain" description="Alcohol dehydrogenase-like C-terminal" evidence="4">
    <location>
        <begin position="1"/>
        <end position="93"/>
    </location>
</feature>
<reference evidence="5" key="1">
    <citation type="submission" date="2023-03" db="EMBL/GenBank/DDBJ databases">
        <authorList>
            <person name="Steffen K."/>
            <person name="Cardenas P."/>
        </authorList>
    </citation>
    <scope>NUCLEOTIDE SEQUENCE</scope>
</reference>
<dbReference type="Proteomes" id="UP001174909">
    <property type="component" value="Unassembled WGS sequence"/>
</dbReference>
<dbReference type="Gene3D" id="3.40.50.720">
    <property type="entry name" value="NAD(P)-binding Rossmann-like Domain"/>
    <property type="match status" value="1"/>
</dbReference>
<dbReference type="InterPro" id="IPR013149">
    <property type="entry name" value="ADH-like_C"/>
</dbReference>
<protein>
    <submittedName>
        <fullName evidence="5">Quinone oxidoreductase 1</fullName>
    </submittedName>
</protein>
<comment type="caution">
    <text evidence="5">The sequence shown here is derived from an EMBL/GenBank/DDBJ whole genome shotgun (WGS) entry which is preliminary data.</text>
</comment>
<feature type="region of interest" description="Disordered" evidence="3">
    <location>
        <begin position="168"/>
        <end position="188"/>
    </location>
</feature>
<dbReference type="GO" id="GO:0070402">
    <property type="term" value="F:NADPH binding"/>
    <property type="evidence" value="ECO:0007669"/>
    <property type="project" value="TreeGrafter"/>
</dbReference>
<organism evidence="5 6">
    <name type="scientific">Geodia barretti</name>
    <name type="common">Barrett's horny sponge</name>
    <dbReference type="NCBI Taxonomy" id="519541"/>
    <lineage>
        <taxon>Eukaryota</taxon>
        <taxon>Metazoa</taxon>
        <taxon>Porifera</taxon>
        <taxon>Demospongiae</taxon>
        <taxon>Heteroscleromorpha</taxon>
        <taxon>Tetractinellida</taxon>
        <taxon>Astrophorina</taxon>
        <taxon>Geodiidae</taxon>
        <taxon>Geodia</taxon>
    </lineage>
</organism>
<dbReference type="Gene3D" id="3.90.180.10">
    <property type="entry name" value="Medium-chain alcohol dehydrogenases, catalytic domain"/>
    <property type="match status" value="1"/>
</dbReference>
<dbReference type="PANTHER" id="PTHR48106:SF13">
    <property type="entry name" value="QUINONE OXIDOREDUCTASE-RELATED"/>
    <property type="match status" value="1"/>
</dbReference>
<evidence type="ECO:0000259" key="4">
    <source>
        <dbReference type="Pfam" id="PF00107"/>
    </source>
</evidence>
<dbReference type="GO" id="GO:0003960">
    <property type="term" value="F:quinone reductase (NADPH) activity"/>
    <property type="evidence" value="ECO:0007669"/>
    <property type="project" value="TreeGrafter"/>
</dbReference>
<evidence type="ECO:0000256" key="1">
    <source>
        <dbReference type="ARBA" id="ARBA00022857"/>
    </source>
</evidence>
<evidence type="ECO:0000313" key="6">
    <source>
        <dbReference type="Proteomes" id="UP001174909"/>
    </source>
</evidence>
<dbReference type="InterPro" id="IPR036291">
    <property type="entry name" value="NAD(P)-bd_dom_sf"/>
</dbReference>
<dbReference type="GO" id="GO:0005829">
    <property type="term" value="C:cytosol"/>
    <property type="evidence" value="ECO:0007669"/>
    <property type="project" value="TreeGrafter"/>
</dbReference>
<dbReference type="GO" id="GO:0035925">
    <property type="term" value="F:mRNA 3'-UTR AU-rich region binding"/>
    <property type="evidence" value="ECO:0007669"/>
    <property type="project" value="TreeGrafter"/>
</dbReference>
<name>A0AA35T7P5_GEOBA</name>